<organism evidence="2 3">
    <name type="scientific">Flavobacterium fontis</name>
    <dbReference type="NCBI Taxonomy" id="1124188"/>
    <lineage>
        <taxon>Bacteria</taxon>
        <taxon>Pseudomonadati</taxon>
        <taxon>Bacteroidota</taxon>
        <taxon>Flavobacteriia</taxon>
        <taxon>Flavobacteriales</taxon>
        <taxon>Flavobacteriaceae</taxon>
        <taxon>Flavobacterium</taxon>
    </lineage>
</organism>
<evidence type="ECO:0000313" key="3">
    <source>
        <dbReference type="Proteomes" id="UP000184147"/>
    </source>
</evidence>
<dbReference type="RefSeq" id="WP_073364030.1">
    <property type="nucleotide sequence ID" value="NZ_FQVQ01000012.1"/>
</dbReference>
<dbReference type="InterPro" id="IPR028098">
    <property type="entry name" value="Glyco_trans_4-like_N"/>
</dbReference>
<sequence length="383" mass="42604">MKKLIRITTVPLSLDKLLEGQLRYMSAHYEVVGVSSEASYLERVAKREGVRCHPVSMTRKITPFQDLKAVYQLYRFFRKEKPFIVHTHTPKAGLVGMLAARLAGVPHRLHTVAGLPLLEANGIKRLILNAVERLTAFCATKVYPNSKALCQIMIQERLAPAQKLSVIGAGSSNGIATAYFSRAHFSAETLTELRETLGLSSAFVFVFVGRLVADKGIHELVAAFQALHEKGVACQLLLVGPLESELDPLQATTLEVIAEHPHIFTTGYQNDVRPYFAIADALVFPSYREGFPNVVLQAGAMELPSIVSDINGCNEIIEHGVNGLIVPVKSVQPLFEAMYTLVTDLDLRNQMQANARSSITQRYEQQVIWEAILEEYRTFDRDE</sequence>
<dbReference type="OrthoDB" id="9790710at2"/>
<evidence type="ECO:0000259" key="1">
    <source>
        <dbReference type="Pfam" id="PF13579"/>
    </source>
</evidence>
<proteinExistence type="predicted"/>
<dbReference type="GO" id="GO:0016757">
    <property type="term" value="F:glycosyltransferase activity"/>
    <property type="evidence" value="ECO:0007669"/>
    <property type="project" value="TreeGrafter"/>
</dbReference>
<name>A0A1M5CP35_9FLAO</name>
<dbReference type="EMBL" id="FQVQ01000012">
    <property type="protein sequence ID" value="SHF56524.1"/>
    <property type="molecule type" value="Genomic_DNA"/>
</dbReference>
<dbReference type="SUPFAM" id="SSF53756">
    <property type="entry name" value="UDP-Glycosyltransferase/glycogen phosphorylase"/>
    <property type="match status" value="1"/>
</dbReference>
<gene>
    <name evidence="2" type="ORF">SAMN05444377_11281</name>
</gene>
<dbReference type="AlphaFoldDB" id="A0A1M5CP35"/>
<dbReference type="PANTHER" id="PTHR45947">
    <property type="entry name" value="SULFOQUINOVOSYL TRANSFERASE SQD2"/>
    <property type="match status" value="1"/>
</dbReference>
<accession>A0A1M5CP35</accession>
<dbReference type="Gene3D" id="3.40.50.2000">
    <property type="entry name" value="Glycogen Phosphorylase B"/>
    <property type="match status" value="2"/>
</dbReference>
<dbReference type="Pfam" id="PF13692">
    <property type="entry name" value="Glyco_trans_1_4"/>
    <property type="match status" value="1"/>
</dbReference>
<keyword evidence="2" id="KW-0808">Transferase</keyword>
<dbReference type="Proteomes" id="UP000184147">
    <property type="component" value="Unassembled WGS sequence"/>
</dbReference>
<feature type="domain" description="Glycosyltransferase subfamily 4-like N-terminal" evidence="1">
    <location>
        <begin position="27"/>
        <end position="170"/>
    </location>
</feature>
<dbReference type="Pfam" id="PF13579">
    <property type="entry name" value="Glyco_trans_4_4"/>
    <property type="match status" value="1"/>
</dbReference>
<dbReference type="PANTHER" id="PTHR45947:SF3">
    <property type="entry name" value="SULFOQUINOVOSYL TRANSFERASE SQD2"/>
    <property type="match status" value="1"/>
</dbReference>
<evidence type="ECO:0000313" key="2">
    <source>
        <dbReference type="EMBL" id="SHF56524.1"/>
    </source>
</evidence>
<keyword evidence="3" id="KW-1185">Reference proteome</keyword>
<reference evidence="2 3" key="1">
    <citation type="submission" date="2016-11" db="EMBL/GenBank/DDBJ databases">
        <authorList>
            <person name="Jaros S."/>
            <person name="Januszkiewicz K."/>
            <person name="Wedrychowicz H."/>
        </authorList>
    </citation>
    <scope>NUCLEOTIDE SEQUENCE [LARGE SCALE GENOMIC DNA]</scope>
    <source>
        <strain evidence="2 3">DSM 25660</strain>
    </source>
</reference>
<dbReference type="InterPro" id="IPR050194">
    <property type="entry name" value="Glycosyltransferase_grp1"/>
</dbReference>
<protein>
    <submittedName>
        <fullName evidence="2">Glycosyltransferase involved in cell wall bisynthesis</fullName>
    </submittedName>
</protein>
<dbReference type="CDD" id="cd03808">
    <property type="entry name" value="GT4_CapM-like"/>
    <property type="match status" value="1"/>
</dbReference>
<dbReference type="STRING" id="1124188.SAMN05444377_11281"/>